<evidence type="ECO:0000313" key="2">
    <source>
        <dbReference type="EMBL" id="MDP9765215.1"/>
    </source>
</evidence>
<evidence type="ECO:0000313" key="3">
    <source>
        <dbReference type="Proteomes" id="UP001232163"/>
    </source>
</evidence>
<gene>
    <name evidence="2" type="ORF">QO006_002663</name>
</gene>
<reference evidence="2 3" key="1">
    <citation type="submission" date="2023-07" db="EMBL/GenBank/DDBJ databases">
        <title>Genomic Encyclopedia of Type Strains, Phase IV (KMG-IV): sequencing the most valuable type-strain genomes for metagenomic binning, comparative biology and taxonomic classification.</title>
        <authorList>
            <person name="Goeker M."/>
        </authorList>
    </citation>
    <scope>NUCLEOTIDE SEQUENCE [LARGE SCALE GENOMIC DNA]</scope>
    <source>
        <strain evidence="2 3">NIO-1023</strain>
    </source>
</reference>
<dbReference type="RefSeq" id="WP_307466902.1">
    <property type="nucleotide sequence ID" value="NZ_JAURUR010000009.1"/>
</dbReference>
<feature type="region of interest" description="Disordered" evidence="1">
    <location>
        <begin position="1"/>
        <end position="20"/>
    </location>
</feature>
<accession>A0ABT9MF39</accession>
<organism evidence="2 3">
    <name type="scientific">Deinococcus enclensis</name>
    <dbReference type="NCBI Taxonomy" id="1049582"/>
    <lineage>
        <taxon>Bacteria</taxon>
        <taxon>Thermotogati</taxon>
        <taxon>Deinococcota</taxon>
        <taxon>Deinococci</taxon>
        <taxon>Deinococcales</taxon>
        <taxon>Deinococcaceae</taxon>
        <taxon>Deinococcus</taxon>
    </lineage>
</organism>
<proteinExistence type="predicted"/>
<dbReference type="EMBL" id="JAURUR010000009">
    <property type="protein sequence ID" value="MDP9765215.1"/>
    <property type="molecule type" value="Genomic_DNA"/>
</dbReference>
<name>A0ABT9MF39_9DEIO</name>
<comment type="caution">
    <text evidence="2">The sequence shown here is derived from an EMBL/GenBank/DDBJ whole genome shotgun (WGS) entry which is preliminary data.</text>
</comment>
<protein>
    <submittedName>
        <fullName evidence="2">Uncharacterized protein</fullName>
    </submittedName>
</protein>
<sequence length="191" mass="21505">MPAESVTTCRAPPAHLSQSGRPAEALDCRIWWTDGHTNHATGHWTRREDEITTDQLSTYPQTSADDLRLYREAGLTVAHSEQDDRSSRAYQRAYASINTEDVEFDVYLDASGGAVEPELLNLAQEVLSRIVELDAAARAVQTDPRYEESLAYVDITREEIELHYYATTVNTEWGASFVRDEQGEFTFDTLG</sequence>
<dbReference type="Proteomes" id="UP001232163">
    <property type="component" value="Unassembled WGS sequence"/>
</dbReference>
<evidence type="ECO:0000256" key="1">
    <source>
        <dbReference type="SAM" id="MobiDB-lite"/>
    </source>
</evidence>
<keyword evidence="3" id="KW-1185">Reference proteome</keyword>